<dbReference type="AlphaFoldDB" id="A0A5J9VCP2"/>
<dbReference type="Gramene" id="TVU33458">
    <property type="protein sequence ID" value="TVU33458"/>
    <property type="gene ID" value="EJB05_25278"/>
</dbReference>
<name>A0A5J9VCP2_9POAL</name>
<evidence type="ECO:0000313" key="2">
    <source>
        <dbReference type="EMBL" id="TVU33458.1"/>
    </source>
</evidence>
<dbReference type="OrthoDB" id="10521863at2759"/>
<proteinExistence type="predicted"/>
<feature type="compositionally biased region" description="Basic residues" evidence="1">
    <location>
        <begin position="72"/>
        <end position="84"/>
    </location>
</feature>
<sequence length="91" mass="10205">MCPVLRREGAAAPFYNLSNTMLSHMWEEPSQSSRQQQQQLPQSLPDCAYIQSNRPIARPVPLSTATKEGKTKVTKRKVAQKPAKRGQAINK</sequence>
<protein>
    <submittedName>
        <fullName evidence="2">Uncharacterized protein</fullName>
    </submittedName>
</protein>
<feature type="region of interest" description="Disordered" evidence="1">
    <location>
        <begin position="55"/>
        <end position="91"/>
    </location>
</feature>
<comment type="caution">
    <text evidence="2">The sequence shown here is derived from an EMBL/GenBank/DDBJ whole genome shotgun (WGS) entry which is preliminary data.</text>
</comment>
<evidence type="ECO:0000313" key="3">
    <source>
        <dbReference type="Proteomes" id="UP000324897"/>
    </source>
</evidence>
<dbReference type="Proteomes" id="UP000324897">
    <property type="component" value="Chromosome 1"/>
</dbReference>
<evidence type="ECO:0000256" key="1">
    <source>
        <dbReference type="SAM" id="MobiDB-lite"/>
    </source>
</evidence>
<gene>
    <name evidence="2" type="ORF">EJB05_25278</name>
</gene>
<keyword evidence="3" id="KW-1185">Reference proteome</keyword>
<organism evidence="2 3">
    <name type="scientific">Eragrostis curvula</name>
    <name type="common">weeping love grass</name>
    <dbReference type="NCBI Taxonomy" id="38414"/>
    <lineage>
        <taxon>Eukaryota</taxon>
        <taxon>Viridiplantae</taxon>
        <taxon>Streptophyta</taxon>
        <taxon>Embryophyta</taxon>
        <taxon>Tracheophyta</taxon>
        <taxon>Spermatophyta</taxon>
        <taxon>Magnoliopsida</taxon>
        <taxon>Liliopsida</taxon>
        <taxon>Poales</taxon>
        <taxon>Poaceae</taxon>
        <taxon>PACMAD clade</taxon>
        <taxon>Chloridoideae</taxon>
        <taxon>Eragrostideae</taxon>
        <taxon>Eragrostidinae</taxon>
        <taxon>Eragrostis</taxon>
    </lineage>
</organism>
<accession>A0A5J9VCP2</accession>
<reference evidence="2 3" key="1">
    <citation type="journal article" date="2019" name="Sci. Rep.">
        <title>A high-quality genome of Eragrostis curvula grass provides insights into Poaceae evolution and supports new strategies to enhance forage quality.</title>
        <authorList>
            <person name="Carballo J."/>
            <person name="Santos B.A.C.M."/>
            <person name="Zappacosta D."/>
            <person name="Garbus I."/>
            <person name="Selva J.P."/>
            <person name="Gallo C.A."/>
            <person name="Diaz A."/>
            <person name="Albertini E."/>
            <person name="Caccamo M."/>
            <person name="Echenique V."/>
        </authorList>
    </citation>
    <scope>NUCLEOTIDE SEQUENCE [LARGE SCALE GENOMIC DNA]</scope>
    <source>
        <strain evidence="3">cv. Victoria</strain>
        <tissue evidence="2">Leaf</tissue>
    </source>
</reference>
<dbReference type="EMBL" id="RWGY01000011">
    <property type="protein sequence ID" value="TVU33458.1"/>
    <property type="molecule type" value="Genomic_DNA"/>
</dbReference>